<dbReference type="EC" id="2.7.13.3" evidence="3"/>
<dbReference type="EMBL" id="NDXW01000001">
    <property type="protein sequence ID" value="RDH43000.1"/>
    <property type="molecule type" value="Genomic_DNA"/>
</dbReference>
<keyword evidence="8" id="KW-0547">Nucleotide-binding</keyword>
<dbReference type="PRINTS" id="PR00344">
    <property type="entry name" value="BCTRLSENSOR"/>
</dbReference>
<dbReference type="InterPro" id="IPR004358">
    <property type="entry name" value="Sig_transdc_His_kin-like_C"/>
</dbReference>
<keyword evidence="9" id="KW-0418">Kinase</keyword>
<dbReference type="InterPro" id="IPR048760">
    <property type="entry name" value="VP0354-like_sensor_dom"/>
</dbReference>
<dbReference type="AlphaFoldDB" id="A0A4P9VLK7"/>
<keyword evidence="5" id="KW-0597">Phosphoprotein</keyword>
<evidence type="ECO:0000256" key="10">
    <source>
        <dbReference type="ARBA" id="ARBA00022840"/>
    </source>
</evidence>
<reference evidence="16 17" key="1">
    <citation type="submission" date="2017-04" db="EMBL/GenBank/DDBJ databases">
        <title>Draft genome sequence of Zooshikella ganghwensis VG4 isolated from Red Sea sediments.</title>
        <authorList>
            <person name="Rehman Z."/>
            <person name="Alam I."/>
            <person name="Kamau A."/>
            <person name="Bajic V."/>
            <person name="Leiknes T."/>
        </authorList>
    </citation>
    <scope>NUCLEOTIDE SEQUENCE [LARGE SCALE GENOMIC DNA]</scope>
    <source>
        <strain evidence="16 17">VG4</strain>
    </source>
</reference>
<evidence type="ECO:0000259" key="15">
    <source>
        <dbReference type="PROSITE" id="PS50109"/>
    </source>
</evidence>
<dbReference type="InterPro" id="IPR036890">
    <property type="entry name" value="HATPase_C_sf"/>
</dbReference>
<gene>
    <name evidence="16" type="ORF">B9G39_05785</name>
</gene>
<organism evidence="16 17">
    <name type="scientific">Zooshikella ganghwensis</name>
    <dbReference type="NCBI Taxonomy" id="202772"/>
    <lineage>
        <taxon>Bacteria</taxon>
        <taxon>Pseudomonadati</taxon>
        <taxon>Pseudomonadota</taxon>
        <taxon>Gammaproteobacteria</taxon>
        <taxon>Oceanospirillales</taxon>
        <taxon>Zooshikellaceae</taxon>
        <taxon>Zooshikella</taxon>
    </lineage>
</organism>
<keyword evidence="4" id="KW-1003">Cell membrane</keyword>
<dbReference type="SMART" id="SM00387">
    <property type="entry name" value="HATPase_c"/>
    <property type="match status" value="1"/>
</dbReference>
<dbReference type="Pfam" id="PF21623">
    <property type="entry name" value="HK_sensor_dom_bact"/>
    <property type="match status" value="1"/>
</dbReference>
<accession>A0A4P9VLK7</accession>
<evidence type="ECO:0000256" key="3">
    <source>
        <dbReference type="ARBA" id="ARBA00012438"/>
    </source>
</evidence>
<evidence type="ECO:0000256" key="1">
    <source>
        <dbReference type="ARBA" id="ARBA00000085"/>
    </source>
</evidence>
<dbReference type="Pfam" id="PF02518">
    <property type="entry name" value="HATPase_c"/>
    <property type="match status" value="1"/>
</dbReference>
<dbReference type="PANTHER" id="PTHR43047:SF64">
    <property type="entry name" value="HISTIDINE KINASE CONTAINING CHEY-HOMOLOGOUS RECEIVER DOMAIN AND PAS DOMAIN-RELATED"/>
    <property type="match status" value="1"/>
</dbReference>
<dbReference type="GO" id="GO:0005524">
    <property type="term" value="F:ATP binding"/>
    <property type="evidence" value="ECO:0007669"/>
    <property type="project" value="UniProtKB-KW"/>
</dbReference>
<comment type="subcellular location">
    <subcellularLocation>
        <location evidence="2">Cell membrane</location>
        <topology evidence="2">Multi-pass membrane protein</topology>
    </subcellularLocation>
</comment>
<evidence type="ECO:0000256" key="6">
    <source>
        <dbReference type="ARBA" id="ARBA00022679"/>
    </source>
</evidence>
<dbReference type="GO" id="GO:0005886">
    <property type="term" value="C:plasma membrane"/>
    <property type="evidence" value="ECO:0007669"/>
    <property type="project" value="UniProtKB-SubCell"/>
</dbReference>
<dbReference type="PANTHER" id="PTHR43047">
    <property type="entry name" value="TWO-COMPONENT HISTIDINE PROTEIN KINASE"/>
    <property type="match status" value="1"/>
</dbReference>
<dbReference type="Gene3D" id="3.30.450.20">
    <property type="entry name" value="PAS domain"/>
    <property type="match status" value="2"/>
</dbReference>
<dbReference type="Gene3D" id="3.30.565.10">
    <property type="entry name" value="Histidine kinase-like ATPase, C-terminal domain"/>
    <property type="match status" value="1"/>
</dbReference>
<evidence type="ECO:0000256" key="5">
    <source>
        <dbReference type="ARBA" id="ARBA00022553"/>
    </source>
</evidence>
<dbReference type="InterPro" id="IPR029151">
    <property type="entry name" value="Sensor-like_sf"/>
</dbReference>
<dbReference type="SUPFAM" id="SSF55874">
    <property type="entry name" value="ATPase domain of HSP90 chaperone/DNA topoisomerase II/histidine kinase"/>
    <property type="match status" value="1"/>
</dbReference>
<keyword evidence="6" id="KW-0808">Transferase</keyword>
<dbReference type="PROSITE" id="PS50109">
    <property type="entry name" value="HIS_KIN"/>
    <property type="match status" value="1"/>
</dbReference>
<dbReference type="GO" id="GO:0000155">
    <property type="term" value="F:phosphorelay sensor kinase activity"/>
    <property type="evidence" value="ECO:0007669"/>
    <property type="project" value="InterPro"/>
</dbReference>
<evidence type="ECO:0000256" key="11">
    <source>
        <dbReference type="ARBA" id="ARBA00022989"/>
    </source>
</evidence>
<dbReference type="Pfam" id="PF00512">
    <property type="entry name" value="HisKA"/>
    <property type="match status" value="1"/>
</dbReference>
<evidence type="ECO:0000256" key="14">
    <source>
        <dbReference type="SAM" id="Phobius"/>
    </source>
</evidence>
<dbReference type="CDD" id="cd18773">
    <property type="entry name" value="PDC1_HK_sensor"/>
    <property type="match status" value="1"/>
</dbReference>
<name>A0A4P9VLK7_9GAMM</name>
<evidence type="ECO:0000313" key="16">
    <source>
        <dbReference type="EMBL" id="RDH43000.1"/>
    </source>
</evidence>
<dbReference type="InterPro" id="IPR003661">
    <property type="entry name" value="HisK_dim/P_dom"/>
</dbReference>
<dbReference type="SUPFAM" id="SSF103190">
    <property type="entry name" value="Sensory domain-like"/>
    <property type="match status" value="2"/>
</dbReference>
<dbReference type="InterPro" id="IPR003594">
    <property type="entry name" value="HATPase_dom"/>
</dbReference>
<dbReference type="InterPro" id="IPR036097">
    <property type="entry name" value="HisK_dim/P_sf"/>
</dbReference>
<evidence type="ECO:0000256" key="4">
    <source>
        <dbReference type="ARBA" id="ARBA00022475"/>
    </source>
</evidence>
<keyword evidence="7 14" id="KW-0812">Transmembrane</keyword>
<protein>
    <recommendedName>
        <fullName evidence="3">histidine kinase</fullName>
        <ecNumber evidence="3">2.7.13.3</ecNumber>
    </recommendedName>
</protein>
<proteinExistence type="predicted"/>
<keyword evidence="11 14" id="KW-1133">Transmembrane helix</keyword>
<dbReference type="InterPro" id="IPR005467">
    <property type="entry name" value="His_kinase_dom"/>
</dbReference>
<dbReference type="FunFam" id="3.30.565.10:FF:000010">
    <property type="entry name" value="Sensor histidine kinase RcsC"/>
    <property type="match status" value="1"/>
</dbReference>
<sequence>MVTSMKQKKYFFIKHFLIIFIPISLFVLGVAYFFFQVQASQLYGHLKLSSQASVDAGRTTISKNFDVITSDLLFLANEQELKKSLDNTTTLSIENIKKQWTSFSAIKKNYDQIRWIDEAGLEQIRINYNNGKPYAVAKENLQSKISRDYFIKTQQLTKGEFYISRLDLNVEYGKIEEPRKPTIRIATPLITKEGKRRGAIVLNYASSDMLEQLRLANKNHLWLINKNGFWLLGPSAEDEWGFMFQKQELNMAHRYPEAWSYLSEKLNGTHETPEGFWTFNTIYPLHTVKISKSTLNQQLQPSALHLHKLKYAWHIVHFTPKNQYRPQLKAKSFQVGTTSCVLLAILFLGTWKLTHLQQKEANALTEATETLKLQRENEHIYAEKMAKQTEELQATKISAEQANQAKSIFLSTMSHEIRTPLNAIIGFTHLLEKQESLPNTAASMVQKIKSSGRVLLGIINDILDYSKIEANHLEIKNEPFQLNDVLDHLATIMSSQVNQKPVELIITPPPEGTNFLQGDSLRLEQILMNLTGNAIKYTAWGEIVVGVTSVNSDQNSHRIHLKFSIKDTGIGIPTHKQKNIFEPFTQVDTSSTRNFSGAGLGLTICRHLVELMGGQLHLRSTLGQGSEFFFTLPFDLSTPYGNLTAKVTNQYILVADDNSTTRDLCTRQFCGYNLSSNR</sequence>
<dbReference type="CDD" id="cd00082">
    <property type="entry name" value="HisKA"/>
    <property type="match status" value="1"/>
</dbReference>
<evidence type="ECO:0000256" key="12">
    <source>
        <dbReference type="ARBA" id="ARBA00023012"/>
    </source>
</evidence>
<evidence type="ECO:0000313" key="17">
    <source>
        <dbReference type="Proteomes" id="UP000257039"/>
    </source>
</evidence>
<evidence type="ECO:0000256" key="9">
    <source>
        <dbReference type="ARBA" id="ARBA00022777"/>
    </source>
</evidence>
<keyword evidence="12" id="KW-0902">Two-component regulatory system</keyword>
<evidence type="ECO:0000256" key="8">
    <source>
        <dbReference type="ARBA" id="ARBA00022741"/>
    </source>
</evidence>
<evidence type="ECO:0000256" key="7">
    <source>
        <dbReference type="ARBA" id="ARBA00022692"/>
    </source>
</evidence>
<dbReference type="FunFam" id="1.10.287.130:FF:000004">
    <property type="entry name" value="Ethylene receptor 1"/>
    <property type="match status" value="1"/>
</dbReference>
<dbReference type="SMART" id="SM00388">
    <property type="entry name" value="HisKA"/>
    <property type="match status" value="1"/>
</dbReference>
<evidence type="ECO:0000256" key="13">
    <source>
        <dbReference type="ARBA" id="ARBA00023136"/>
    </source>
</evidence>
<dbReference type="Proteomes" id="UP000257039">
    <property type="component" value="Unassembled WGS sequence"/>
</dbReference>
<evidence type="ECO:0000256" key="2">
    <source>
        <dbReference type="ARBA" id="ARBA00004651"/>
    </source>
</evidence>
<keyword evidence="17" id="KW-1185">Reference proteome</keyword>
<dbReference type="Gene3D" id="1.10.287.130">
    <property type="match status" value="1"/>
</dbReference>
<feature type="domain" description="Histidine kinase" evidence="15">
    <location>
        <begin position="412"/>
        <end position="636"/>
    </location>
</feature>
<keyword evidence="13 14" id="KW-0472">Membrane</keyword>
<dbReference type="SUPFAM" id="SSF47384">
    <property type="entry name" value="Homodimeric domain of signal transducing histidine kinase"/>
    <property type="match status" value="1"/>
</dbReference>
<feature type="transmembrane region" description="Helical" evidence="14">
    <location>
        <begin position="12"/>
        <end position="35"/>
    </location>
</feature>
<keyword evidence="10" id="KW-0067">ATP-binding</keyword>
<comment type="catalytic activity">
    <reaction evidence="1">
        <text>ATP + protein L-histidine = ADP + protein N-phospho-L-histidine.</text>
        <dbReference type="EC" id="2.7.13.3"/>
    </reaction>
</comment>
<comment type="caution">
    <text evidence="16">The sequence shown here is derived from an EMBL/GenBank/DDBJ whole genome shotgun (WGS) entry which is preliminary data.</text>
</comment>
<dbReference type="CDD" id="cd16922">
    <property type="entry name" value="HATPase_EvgS-ArcB-TorS-like"/>
    <property type="match status" value="1"/>
</dbReference>